<organism evidence="2">
    <name type="scientific">Tamarix hispida</name>
    <dbReference type="NCBI Taxonomy" id="189793"/>
    <lineage>
        <taxon>Eukaryota</taxon>
        <taxon>Viridiplantae</taxon>
        <taxon>Streptophyta</taxon>
        <taxon>Embryophyta</taxon>
        <taxon>Tracheophyta</taxon>
        <taxon>Spermatophyta</taxon>
        <taxon>Magnoliopsida</taxon>
        <taxon>eudicotyledons</taxon>
        <taxon>Gunneridae</taxon>
        <taxon>Pentapetalae</taxon>
        <taxon>Caryophyllales</taxon>
        <taxon>Tamaricaceae</taxon>
        <taxon>Tamarix</taxon>
    </lineage>
</organism>
<proteinExistence type="evidence at transcript level"/>
<dbReference type="AlphaFoldDB" id="T2C9X9"/>
<evidence type="ECO:0000256" key="1">
    <source>
        <dbReference type="SAM" id="MobiDB-lite"/>
    </source>
</evidence>
<name>T2C9X9_9CARY</name>
<reference evidence="2" key="1">
    <citation type="submission" date="2013-05" db="EMBL/GenBank/DDBJ databases">
        <authorList>
            <person name="Wang Y.C."/>
            <person name="Wang L.Q."/>
            <person name="Wang C."/>
        </authorList>
    </citation>
    <scope>NUCLEOTIDE SEQUENCE</scope>
</reference>
<feature type="region of interest" description="Disordered" evidence="1">
    <location>
        <begin position="1"/>
        <end position="37"/>
    </location>
</feature>
<dbReference type="EMBL" id="KF031970">
    <property type="protein sequence ID" value="AGV29496.1"/>
    <property type="molecule type" value="mRNA"/>
</dbReference>
<sequence>MGNDDAPLENSTQSVETSEPHPPNNGGLPKETHQIPPICKLETPDDCPISCTPDSELLTLGPNKRLRRDLGSCNSNASEFSTSRTNGCSTSITNSSSTLLEFPLLEPIGPKDEPSLPLGMIDINMPPSYLKLFEELRSEIYKLSIEKESMKIEVMSARTMINMLQTKIDHLSKENDDVKRDRQRGNIGIL</sequence>
<evidence type="ECO:0000313" key="2">
    <source>
        <dbReference type="EMBL" id="AGV29496.1"/>
    </source>
</evidence>
<protein>
    <submittedName>
        <fullName evidence="2">Putative NAC domain class transcription factor</fullName>
    </submittedName>
</protein>
<accession>T2C9X9</accession>
<gene>
    <name evidence="2" type="primary">NAC45</name>
</gene>